<name>A0A432GK66_9DELT</name>
<organism evidence="3 4">
    <name type="scientific">SAR324 cluster bacterium</name>
    <dbReference type="NCBI Taxonomy" id="2024889"/>
    <lineage>
        <taxon>Bacteria</taxon>
        <taxon>Deltaproteobacteria</taxon>
        <taxon>SAR324 cluster</taxon>
    </lineage>
</organism>
<protein>
    <submittedName>
        <fullName evidence="3">Outer membrane lipoprotein-sorting protein</fullName>
    </submittedName>
</protein>
<evidence type="ECO:0000259" key="2">
    <source>
        <dbReference type="Pfam" id="PF17131"/>
    </source>
</evidence>
<dbReference type="Gene3D" id="2.50.20.10">
    <property type="entry name" value="Lipoprotein localisation LolA/LolB/LppX"/>
    <property type="match status" value="1"/>
</dbReference>
<proteinExistence type="predicted"/>
<comment type="caution">
    <text evidence="3">The sequence shown here is derived from an EMBL/GenBank/DDBJ whole genome shotgun (WGS) entry which is preliminary data.</text>
</comment>
<evidence type="ECO:0000313" key="4">
    <source>
        <dbReference type="Proteomes" id="UP000287917"/>
    </source>
</evidence>
<accession>A0A432GK66</accession>
<feature type="domain" description="Uncharacterized protein TP-0789" evidence="2">
    <location>
        <begin position="87"/>
        <end position="265"/>
    </location>
</feature>
<gene>
    <name evidence="3" type="ORF">DSY96_06700</name>
</gene>
<keyword evidence="1" id="KW-0472">Membrane</keyword>
<dbReference type="SUPFAM" id="SSF89392">
    <property type="entry name" value="Prokaryotic lipoproteins and lipoprotein localization factors"/>
    <property type="match status" value="1"/>
</dbReference>
<dbReference type="EMBL" id="QNZK01000235">
    <property type="protein sequence ID" value="RTZ84158.1"/>
    <property type="molecule type" value="Genomic_DNA"/>
</dbReference>
<reference evidence="3 4" key="1">
    <citation type="submission" date="2018-06" db="EMBL/GenBank/DDBJ databases">
        <title>Combined omics and stable isotope probing to characterize newly discovered Mariana Back-Arc vent microbial communities.</title>
        <authorList>
            <person name="Trembath-Reichert E."/>
            <person name="Huber J.A."/>
        </authorList>
    </citation>
    <scope>NUCLEOTIDE SEQUENCE [LARGE SCALE GENOMIC DNA]</scope>
    <source>
        <strain evidence="3">MAG 58</strain>
    </source>
</reference>
<dbReference type="CDD" id="cd16329">
    <property type="entry name" value="LolA_like"/>
    <property type="match status" value="1"/>
</dbReference>
<keyword evidence="1" id="KW-1133">Transmembrane helix</keyword>
<dbReference type="InterPro" id="IPR029046">
    <property type="entry name" value="LolA/LolB/LppX"/>
</dbReference>
<feature type="transmembrane region" description="Helical" evidence="1">
    <location>
        <begin position="20"/>
        <end position="40"/>
    </location>
</feature>
<dbReference type="Proteomes" id="UP000287917">
    <property type="component" value="Unassembled WGS sequence"/>
</dbReference>
<keyword evidence="3" id="KW-0449">Lipoprotein</keyword>
<dbReference type="Pfam" id="PF17131">
    <property type="entry name" value="LolA_like"/>
    <property type="match status" value="1"/>
</dbReference>
<evidence type="ECO:0000256" key="1">
    <source>
        <dbReference type="SAM" id="Phobius"/>
    </source>
</evidence>
<keyword evidence="1" id="KW-0812">Transmembrane</keyword>
<dbReference type="AlphaFoldDB" id="A0A432GK66"/>
<evidence type="ECO:0000313" key="3">
    <source>
        <dbReference type="EMBL" id="RTZ84158.1"/>
    </source>
</evidence>
<sequence>MWENNGCLFVQQTKLYSTLIMKQIFGIAIFVFVFPFSVLAETSVEGLLDKVDRLYRSDSSHATMEMKIVTENWERTTVMEVWSRGMNDTLIKILSPRKDKGIKTLKLGNQMWNYFPKINKVLKVPPSMMMNSWMGSDFTNDDLVKENTLAEDYHAKLEEHPSDPNQFYFIVLRPKNETVTVWGKISISIRRQDFMPVEQIYYNEDGEKKRVMEFSGIQQMGGKMIPAVMEMRTLNKNSRTLIRYKSIDFKPVFSKNIFSFSQLRRK</sequence>
<dbReference type="InterPro" id="IPR033399">
    <property type="entry name" value="TP_0789-like"/>
</dbReference>